<feature type="domain" description="Peptidase M16 C-terminal" evidence="2">
    <location>
        <begin position="235"/>
        <end position="410"/>
    </location>
</feature>
<dbReference type="GO" id="GO:0046872">
    <property type="term" value="F:metal ion binding"/>
    <property type="evidence" value="ECO:0007669"/>
    <property type="project" value="InterPro"/>
</dbReference>
<dbReference type="AlphaFoldDB" id="A0A443ZZI1"/>
<gene>
    <name evidence="3" type="ORF">DM813_02130</name>
</gene>
<sequence length="489" mass="52948">MSPTPTSVQNAWQLPTCRPRRPMMTDTIQILLLAVLTLAGTAHSQGLPAPAALESLTSLSPPSTQLQVPIESWQTPQGSRVLFVHRPELPMFDLQVLFDAGSARDDGASGLAQLTLGMLKEGTQHRGAMQIAEGFDEIGARFYTSASRTKATIRLRSLSTEQHRSQAVALLAEVLGQPLFANEKRQEVKDQLINASTQRQSLAYVKAVDRLFEHAYANHPFAANDTGTAQSINNLQIADITAFHQQALSAGNALITLVGDLSPEQARETALQISAALPAGPRLPSLQPPAGFEAEIYHLDHPGTQSFLLFALPGIDIQHTDAPALTLANLMLGGPGTTSRLFKVLRTERGLTYSAGAHLVQSTDSGLWIFTTEVQAKYQDGAMTLLENLLQDYADTGPTPQQFEDAKEQLRGSYLLGAVSNGQLSDLLAEMGFHQLPLDSRQTFLEQIEALTLDQLKVALKKHLKLDKLVQISVGPSVDQHDLPEPASG</sequence>
<evidence type="ECO:0000313" key="3">
    <source>
        <dbReference type="EMBL" id="RWU26650.1"/>
    </source>
</evidence>
<feature type="domain" description="Peptidase M16 N-terminal" evidence="1">
    <location>
        <begin position="81"/>
        <end position="221"/>
    </location>
</feature>
<dbReference type="EMBL" id="QJRG01000033">
    <property type="protein sequence ID" value="RWU26650.1"/>
    <property type="molecule type" value="Genomic_DNA"/>
</dbReference>
<reference evidence="3 4" key="1">
    <citation type="submission" date="2018-06" db="EMBL/GenBank/DDBJ databases">
        <title>Bacteria isolated from soil of Wuhan.</title>
        <authorList>
            <person name="Wei X."/>
            <person name="Chunhua H."/>
        </authorList>
    </citation>
    <scope>NUCLEOTIDE SEQUENCE [LARGE SCALE GENOMIC DNA]</scope>
    <source>
        <strain evidence="4">xwS2</strain>
    </source>
</reference>
<dbReference type="Proteomes" id="UP000288983">
    <property type="component" value="Unassembled WGS sequence"/>
</dbReference>
<dbReference type="InterPro" id="IPR007863">
    <property type="entry name" value="Peptidase_M16_C"/>
</dbReference>
<evidence type="ECO:0000259" key="2">
    <source>
        <dbReference type="Pfam" id="PF05193"/>
    </source>
</evidence>
<dbReference type="InterPro" id="IPR011765">
    <property type="entry name" value="Pept_M16_N"/>
</dbReference>
<protein>
    <submittedName>
        <fullName evidence="3">Peptidase M16</fullName>
    </submittedName>
</protein>
<comment type="caution">
    <text evidence="3">The sequence shown here is derived from an EMBL/GenBank/DDBJ whole genome shotgun (WGS) entry which is preliminary data.</text>
</comment>
<evidence type="ECO:0000313" key="4">
    <source>
        <dbReference type="Proteomes" id="UP000288983"/>
    </source>
</evidence>
<organism evidence="3 4">
    <name type="scientific">Pseudomonas alkylphenolica</name>
    <dbReference type="NCBI Taxonomy" id="237609"/>
    <lineage>
        <taxon>Bacteria</taxon>
        <taxon>Pseudomonadati</taxon>
        <taxon>Pseudomonadota</taxon>
        <taxon>Gammaproteobacteria</taxon>
        <taxon>Pseudomonadales</taxon>
        <taxon>Pseudomonadaceae</taxon>
        <taxon>Pseudomonas</taxon>
    </lineage>
</organism>
<proteinExistence type="predicted"/>
<evidence type="ECO:0000259" key="1">
    <source>
        <dbReference type="Pfam" id="PF00675"/>
    </source>
</evidence>
<dbReference type="InterPro" id="IPR011249">
    <property type="entry name" value="Metalloenz_LuxS/M16"/>
</dbReference>
<dbReference type="Pfam" id="PF05193">
    <property type="entry name" value="Peptidase_M16_C"/>
    <property type="match status" value="1"/>
</dbReference>
<dbReference type="OrthoDB" id="9811314at2"/>
<accession>A0A443ZZI1</accession>
<dbReference type="Pfam" id="PF00675">
    <property type="entry name" value="Peptidase_M16"/>
    <property type="match status" value="1"/>
</dbReference>
<name>A0A443ZZI1_9PSED</name>
<dbReference type="PANTHER" id="PTHR11851">
    <property type="entry name" value="METALLOPROTEASE"/>
    <property type="match status" value="1"/>
</dbReference>
<dbReference type="Gene3D" id="3.30.830.10">
    <property type="entry name" value="Metalloenzyme, LuxS/M16 peptidase-like"/>
    <property type="match status" value="2"/>
</dbReference>
<dbReference type="SUPFAM" id="SSF63411">
    <property type="entry name" value="LuxS/MPP-like metallohydrolase"/>
    <property type="match status" value="2"/>
</dbReference>
<dbReference type="PANTHER" id="PTHR11851:SF224">
    <property type="entry name" value="PROCESSING PROTEASE"/>
    <property type="match status" value="1"/>
</dbReference>
<dbReference type="InterPro" id="IPR050361">
    <property type="entry name" value="MPP/UQCRC_Complex"/>
</dbReference>